<dbReference type="Proteomes" id="UP001381693">
    <property type="component" value="Unassembled WGS sequence"/>
</dbReference>
<name>A0AAN8X218_HALRR</name>
<accession>A0AAN8X218</accession>
<proteinExistence type="predicted"/>
<sequence>MSEMSSILFKELSSQMKDIWENFEAENKEKLQSEFMMIFSDVWRESVSIYNRVMANQIPNSIEESQPEEKDVVAEEKMEEAEIRYEATLIAVTTKRKEYPDRIAKLLGKKRRLEKNTAEVMKVDLGHRTPREHQDRIYSVESNAVMEDNASSFSESIQCLQPHLQRLANLVDVAGALGNIEPDCVWKSPTSKSS</sequence>
<organism evidence="1 2">
    <name type="scientific">Halocaridina rubra</name>
    <name type="common">Hawaiian red shrimp</name>
    <dbReference type="NCBI Taxonomy" id="373956"/>
    <lineage>
        <taxon>Eukaryota</taxon>
        <taxon>Metazoa</taxon>
        <taxon>Ecdysozoa</taxon>
        <taxon>Arthropoda</taxon>
        <taxon>Crustacea</taxon>
        <taxon>Multicrustacea</taxon>
        <taxon>Malacostraca</taxon>
        <taxon>Eumalacostraca</taxon>
        <taxon>Eucarida</taxon>
        <taxon>Decapoda</taxon>
        <taxon>Pleocyemata</taxon>
        <taxon>Caridea</taxon>
        <taxon>Atyoidea</taxon>
        <taxon>Atyidae</taxon>
        <taxon>Halocaridina</taxon>
    </lineage>
</organism>
<protein>
    <submittedName>
        <fullName evidence="1">Uncharacterized protein</fullName>
    </submittedName>
</protein>
<dbReference type="AlphaFoldDB" id="A0AAN8X218"/>
<keyword evidence="2" id="KW-1185">Reference proteome</keyword>
<comment type="caution">
    <text evidence="1">The sequence shown here is derived from an EMBL/GenBank/DDBJ whole genome shotgun (WGS) entry which is preliminary data.</text>
</comment>
<reference evidence="1 2" key="1">
    <citation type="submission" date="2023-11" db="EMBL/GenBank/DDBJ databases">
        <title>Halocaridina rubra genome assembly.</title>
        <authorList>
            <person name="Smith C."/>
        </authorList>
    </citation>
    <scope>NUCLEOTIDE SEQUENCE [LARGE SCALE GENOMIC DNA]</scope>
    <source>
        <strain evidence="1">EP-1</strain>
        <tissue evidence="1">Whole</tissue>
    </source>
</reference>
<evidence type="ECO:0000313" key="1">
    <source>
        <dbReference type="EMBL" id="KAK7072808.1"/>
    </source>
</evidence>
<dbReference type="EMBL" id="JAXCGZ010013334">
    <property type="protein sequence ID" value="KAK7072808.1"/>
    <property type="molecule type" value="Genomic_DNA"/>
</dbReference>
<gene>
    <name evidence="1" type="ORF">SK128_028196</name>
</gene>
<evidence type="ECO:0000313" key="2">
    <source>
        <dbReference type="Proteomes" id="UP001381693"/>
    </source>
</evidence>